<protein>
    <submittedName>
        <fullName evidence="2">Uncharacterized protein</fullName>
    </submittedName>
</protein>
<keyword evidence="1" id="KW-0812">Transmembrane</keyword>
<keyword evidence="1" id="KW-1133">Transmembrane helix</keyword>
<dbReference type="EMBL" id="JAENIG010000008">
    <property type="protein sequence ID" value="MBK1855795.1"/>
    <property type="molecule type" value="Genomic_DNA"/>
</dbReference>
<reference evidence="2" key="1">
    <citation type="submission" date="2021-01" db="EMBL/GenBank/DDBJ databases">
        <title>Modified the classification status of verrucomicrobia.</title>
        <authorList>
            <person name="Feng X."/>
        </authorList>
    </citation>
    <scope>NUCLEOTIDE SEQUENCE</scope>
    <source>
        <strain evidence="2">5K15</strain>
    </source>
</reference>
<dbReference type="Proteomes" id="UP000634206">
    <property type="component" value="Unassembled WGS sequence"/>
</dbReference>
<sequence>MKQIFDPVVSTATDLAEAAKKVADDGIGYFRSRIGSLPLVASVLAQETSELTDRDESHYFLVPYRLSPCAYALVTRRVLPIGVGPENALPKARIFHLPAEGTAETLEALITEQLSKENKSSMDFSAPLADRLDLMADEIDKQSNLITGGLVVIGGVVAVVNPLLGVGIAAKAILPSLSSKLSKHGLNHVSDWLRTRKVEKDQQQAIVQATKELKRIQPEIVVDHTLALLEESLASEDPHHDPQLPCSSQLDTPGEALKLKLTAQAISDVYATCLADASSHREAKLHAPDLAWLQSLNEIAQA</sequence>
<dbReference type="AlphaFoldDB" id="A0AAE2VCL4"/>
<evidence type="ECO:0000313" key="2">
    <source>
        <dbReference type="EMBL" id="MBK1855795.1"/>
    </source>
</evidence>
<feature type="transmembrane region" description="Helical" evidence="1">
    <location>
        <begin position="150"/>
        <end position="174"/>
    </location>
</feature>
<organism evidence="2 3">
    <name type="scientific">Oceaniferula flava</name>
    <dbReference type="NCBI Taxonomy" id="2800421"/>
    <lineage>
        <taxon>Bacteria</taxon>
        <taxon>Pseudomonadati</taxon>
        <taxon>Verrucomicrobiota</taxon>
        <taxon>Verrucomicrobiia</taxon>
        <taxon>Verrucomicrobiales</taxon>
        <taxon>Verrucomicrobiaceae</taxon>
        <taxon>Oceaniferula</taxon>
    </lineage>
</organism>
<proteinExistence type="predicted"/>
<evidence type="ECO:0000313" key="3">
    <source>
        <dbReference type="Proteomes" id="UP000634206"/>
    </source>
</evidence>
<comment type="caution">
    <text evidence="2">The sequence shown here is derived from an EMBL/GenBank/DDBJ whole genome shotgun (WGS) entry which is preliminary data.</text>
</comment>
<keyword evidence="3" id="KW-1185">Reference proteome</keyword>
<accession>A0AAE2VCL4</accession>
<dbReference type="RefSeq" id="WP_309490407.1">
    <property type="nucleotide sequence ID" value="NZ_JAENIG010000008.1"/>
</dbReference>
<gene>
    <name evidence="2" type="ORF">JIN83_12550</name>
</gene>
<evidence type="ECO:0000256" key="1">
    <source>
        <dbReference type="SAM" id="Phobius"/>
    </source>
</evidence>
<name>A0AAE2VCL4_9BACT</name>
<keyword evidence="1" id="KW-0472">Membrane</keyword>